<feature type="transmembrane region" description="Helical" evidence="2">
    <location>
        <begin position="15"/>
        <end position="32"/>
    </location>
</feature>
<evidence type="ECO:0000313" key="4">
    <source>
        <dbReference type="Proteomes" id="UP000037688"/>
    </source>
</evidence>
<gene>
    <name evidence="3" type="ORF">AMS66_30580</name>
</gene>
<protein>
    <submittedName>
        <fullName evidence="3">Uncharacterized protein</fullName>
    </submittedName>
</protein>
<evidence type="ECO:0000313" key="3">
    <source>
        <dbReference type="EMBL" id="KOY12740.1"/>
    </source>
</evidence>
<dbReference type="EMBL" id="LITU01000083">
    <property type="protein sequence ID" value="KOY12740.1"/>
    <property type="molecule type" value="Genomic_DNA"/>
</dbReference>
<organism evidence="3 4">
    <name type="scientific">Paenibacillus xylanivorans</name>
    <dbReference type="NCBI Taxonomy" id="1705561"/>
    <lineage>
        <taxon>Bacteria</taxon>
        <taxon>Bacillati</taxon>
        <taxon>Bacillota</taxon>
        <taxon>Bacilli</taxon>
        <taxon>Bacillales</taxon>
        <taxon>Paenibacillaceae</taxon>
        <taxon>Paenibacillus</taxon>
    </lineage>
</organism>
<name>A0A0M9BI06_9BACL</name>
<accession>A0A0M9BI06</accession>
<keyword evidence="2" id="KW-1133">Transmembrane helix</keyword>
<dbReference type="AlphaFoldDB" id="A0A0M9BI06"/>
<dbReference type="RefSeq" id="WP_053784357.1">
    <property type="nucleotide sequence ID" value="NZ_LITU01000083.1"/>
</dbReference>
<sequence length="231" mass="26151">MKDKKDERFPDKKDLTYWILILLILFTVVATWKTEDPGRLSAELALGGTILSILLGVVAIIFSFIQSSSSSRQSEKLIDRIAKMTSTVESLSRVSDSLENVNKQQIGKIENIENKLQSYLKEIGTKLSASNEKFDFSEIEQVVEKINKLKESDLDSGLVIFGPQALLNTIKNLVGEDKTIHIQVLWMNLFENGVRIEINELEEVLKGLEKSRHIELIKSDDQLFVKLAESK</sequence>
<feature type="transmembrane region" description="Helical" evidence="2">
    <location>
        <begin position="44"/>
        <end position="65"/>
    </location>
</feature>
<evidence type="ECO:0000256" key="2">
    <source>
        <dbReference type="SAM" id="Phobius"/>
    </source>
</evidence>
<dbReference type="Proteomes" id="UP000037688">
    <property type="component" value="Unassembled WGS sequence"/>
</dbReference>
<feature type="coiled-coil region" evidence="1">
    <location>
        <begin position="95"/>
        <end position="122"/>
    </location>
</feature>
<dbReference type="PATRIC" id="fig|1705561.3.peg.6473"/>
<comment type="caution">
    <text evidence="3">The sequence shown here is derived from an EMBL/GenBank/DDBJ whole genome shotgun (WGS) entry which is preliminary data.</text>
</comment>
<keyword evidence="1" id="KW-0175">Coiled coil</keyword>
<reference evidence="3 4" key="1">
    <citation type="submission" date="2015-08" db="EMBL/GenBank/DDBJ databases">
        <title>Draft genome sequence of cellulolytic and xylanolytic Paenibacillus sp. A59, isolated from a decaying forest soil from Patagonia, Argentina.</title>
        <authorList>
            <person name="Ghio S."/>
            <person name="Caceres A.M."/>
            <person name="Talia P."/>
            <person name="Grasso D."/>
            <person name="Campos E."/>
        </authorList>
    </citation>
    <scope>NUCLEOTIDE SEQUENCE [LARGE SCALE GENOMIC DNA]</scope>
    <source>
        <strain evidence="3 4">A59</strain>
    </source>
</reference>
<keyword evidence="2" id="KW-0472">Membrane</keyword>
<dbReference type="OrthoDB" id="2581308at2"/>
<keyword evidence="2" id="KW-0812">Transmembrane</keyword>
<keyword evidence="4" id="KW-1185">Reference proteome</keyword>
<proteinExistence type="predicted"/>
<evidence type="ECO:0000256" key="1">
    <source>
        <dbReference type="SAM" id="Coils"/>
    </source>
</evidence>